<dbReference type="Pfam" id="PF13843">
    <property type="entry name" value="DDE_Tnp_1_7"/>
    <property type="match status" value="1"/>
</dbReference>
<dbReference type="InterPro" id="IPR029526">
    <property type="entry name" value="PGBD"/>
</dbReference>
<evidence type="ECO:0000256" key="1">
    <source>
        <dbReference type="SAM" id="MobiDB-lite"/>
    </source>
</evidence>
<protein>
    <recommendedName>
        <fullName evidence="2">PiggyBac transposable element-derived protein domain-containing protein</fullName>
    </recommendedName>
</protein>
<organism evidence="3 4">
    <name type="scientific">Lottia gigantea</name>
    <name type="common">Giant owl limpet</name>
    <dbReference type="NCBI Taxonomy" id="225164"/>
    <lineage>
        <taxon>Eukaryota</taxon>
        <taxon>Metazoa</taxon>
        <taxon>Spiralia</taxon>
        <taxon>Lophotrochozoa</taxon>
        <taxon>Mollusca</taxon>
        <taxon>Gastropoda</taxon>
        <taxon>Patellogastropoda</taxon>
        <taxon>Lottioidea</taxon>
        <taxon>Lottiidae</taxon>
        <taxon>Lottia</taxon>
    </lineage>
</organism>
<dbReference type="KEGG" id="lgi:LOTGIDRAFT_157510"/>
<proteinExistence type="predicted"/>
<dbReference type="AlphaFoldDB" id="V4B1V3"/>
<keyword evidence="4" id="KW-1185">Reference proteome</keyword>
<dbReference type="Proteomes" id="UP000030746">
    <property type="component" value="Unassembled WGS sequence"/>
</dbReference>
<sequence>MLRVVSLTNHVTLTLNEVINILEEDDQQYDSAEITIPPPPNGPLTDEDSADEDKTGILDNLSDRPLNAPASATLMSEDGSNIVLEEATLRRRMYWSYDKDIHNDAISSAMSRDRFDEIQRDLQRSDNSQLDPHGRFSKIIVFNSYDTHIIVYVHVPEMVVVPRDDYDCVSYHKVYQVDSTLDDSRARVVEDLKHLKHGYNYQDAFKTKPKFIWLVRIKILMTIKEVPKLEKVSKTVDIKPDCSKLTEYLYYNMYHVIAKKDVIKPDCGKLADGITEGLDDDIVSKMYDDLLLQLGFVDGQFKLTTTESSKEISDYKNPFKFGYLLKVKPSRSQRCRAGFRRALKAIKNVLTRPFLICRNSKIQPNSEK</sequence>
<dbReference type="InterPro" id="IPR052638">
    <property type="entry name" value="PiggyBac_TE-derived"/>
</dbReference>
<dbReference type="OrthoDB" id="6142374at2759"/>
<dbReference type="HOGENOM" id="CLU_752915_0_0_1"/>
<name>V4B1V3_LOTGI</name>
<dbReference type="EMBL" id="KB200521">
    <property type="protein sequence ID" value="ESP01331.1"/>
    <property type="molecule type" value="Genomic_DNA"/>
</dbReference>
<dbReference type="PANTHER" id="PTHR47055:SF3">
    <property type="entry name" value="PHORBOL-ESTER_DAG-TYPE DOMAIN-CONTAINING PROTEIN"/>
    <property type="match status" value="1"/>
</dbReference>
<evidence type="ECO:0000259" key="2">
    <source>
        <dbReference type="Pfam" id="PF13843"/>
    </source>
</evidence>
<dbReference type="RefSeq" id="XP_009047965.1">
    <property type="nucleotide sequence ID" value="XM_009049717.1"/>
</dbReference>
<accession>V4B1V3</accession>
<dbReference type="PANTHER" id="PTHR47055">
    <property type="entry name" value="DDE_TNP_1_7 DOMAIN-CONTAINING PROTEIN"/>
    <property type="match status" value="1"/>
</dbReference>
<evidence type="ECO:0000313" key="4">
    <source>
        <dbReference type="Proteomes" id="UP000030746"/>
    </source>
</evidence>
<gene>
    <name evidence="3" type="ORF">LOTGIDRAFT_157510</name>
</gene>
<dbReference type="GO" id="GO:0043565">
    <property type="term" value="F:sequence-specific DNA binding"/>
    <property type="evidence" value="ECO:0007669"/>
    <property type="project" value="TreeGrafter"/>
</dbReference>
<reference evidence="3 4" key="1">
    <citation type="journal article" date="2013" name="Nature">
        <title>Insights into bilaterian evolution from three spiralian genomes.</title>
        <authorList>
            <person name="Simakov O."/>
            <person name="Marletaz F."/>
            <person name="Cho S.J."/>
            <person name="Edsinger-Gonzales E."/>
            <person name="Havlak P."/>
            <person name="Hellsten U."/>
            <person name="Kuo D.H."/>
            <person name="Larsson T."/>
            <person name="Lv J."/>
            <person name="Arendt D."/>
            <person name="Savage R."/>
            <person name="Osoegawa K."/>
            <person name="de Jong P."/>
            <person name="Grimwood J."/>
            <person name="Chapman J.A."/>
            <person name="Shapiro H."/>
            <person name="Aerts A."/>
            <person name="Otillar R.P."/>
            <person name="Terry A.Y."/>
            <person name="Boore J.L."/>
            <person name="Grigoriev I.V."/>
            <person name="Lindberg D.R."/>
            <person name="Seaver E.C."/>
            <person name="Weisblat D.A."/>
            <person name="Putnam N.H."/>
            <person name="Rokhsar D.S."/>
        </authorList>
    </citation>
    <scope>NUCLEOTIDE SEQUENCE [LARGE SCALE GENOMIC DNA]</scope>
</reference>
<dbReference type="CTD" id="20237393"/>
<evidence type="ECO:0000313" key="3">
    <source>
        <dbReference type="EMBL" id="ESP01331.1"/>
    </source>
</evidence>
<feature type="domain" description="PiggyBac transposable element-derived protein" evidence="2">
    <location>
        <begin position="90"/>
        <end position="139"/>
    </location>
</feature>
<dbReference type="GeneID" id="20237393"/>
<feature type="region of interest" description="Disordered" evidence="1">
    <location>
        <begin position="32"/>
        <end position="65"/>
    </location>
</feature>